<proteinExistence type="predicted"/>
<dbReference type="PANTHER" id="PTHR43334:SF1">
    <property type="entry name" value="3-HYDROXYPROPIONATE--COA LIGASE [ADP-FORMING]"/>
    <property type="match status" value="1"/>
</dbReference>
<protein>
    <recommendedName>
        <fullName evidence="5">CoA-binding domain-containing protein</fullName>
    </recommendedName>
</protein>
<dbReference type="InterPro" id="IPR032875">
    <property type="entry name" value="Succ_CoA_lig_flav_dom"/>
</dbReference>
<dbReference type="Gene3D" id="3.40.50.261">
    <property type="entry name" value="Succinyl-CoA synthetase domains"/>
    <property type="match status" value="2"/>
</dbReference>
<dbReference type="SUPFAM" id="SSF56059">
    <property type="entry name" value="Glutathione synthetase ATP-binding domain-like"/>
    <property type="match status" value="1"/>
</dbReference>
<dbReference type="GO" id="GO:0043758">
    <property type="term" value="F:acetate-CoA ligase (ADP-forming) activity"/>
    <property type="evidence" value="ECO:0007669"/>
    <property type="project" value="InterPro"/>
</dbReference>
<dbReference type="EMBL" id="PSRQ01000008">
    <property type="protein sequence ID" value="PWU24182.1"/>
    <property type="molecule type" value="Genomic_DNA"/>
</dbReference>
<dbReference type="InterPro" id="IPR016102">
    <property type="entry name" value="Succinyl-CoA_synth-like"/>
</dbReference>
<dbReference type="Proteomes" id="UP000246104">
    <property type="component" value="Unassembled WGS sequence"/>
</dbReference>
<dbReference type="Pfam" id="PF13607">
    <property type="entry name" value="Succ_CoA_lig"/>
    <property type="match status" value="1"/>
</dbReference>
<dbReference type="InterPro" id="IPR036291">
    <property type="entry name" value="NAD(P)-bd_dom_sf"/>
</dbReference>
<keyword evidence="3" id="KW-0067">ATP-binding</keyword>
<sequence>MLASLLTPRSIAVVGVSVEPHKVGHQVFVNLSSFTGKVYPINPKHKKILGHTCYDSVLSLPDAVDLVVIVTPMQTVEPIVDECIDKKVGALIIITAGFAETSENGKLIQARIAQKCATHDIELLGPNTLGAVNPYAKMNASFSAGGIEEGSIGLISQSGAMLTTIFAEFQSRGVGCSFALSLGNKAGVSENEALEYALNDEHTKLIAVYLESLANPREFFAFTKKVSQKKPIIVLKGGTTSAGQTASLSHTAALATDIALLQAASAQMGFVVVETIEQFFETTFFVDQLLSPHARGGDVKHSMTEGVGDGKHHEKTSSTAISLPSNLMILTNAGGPGVNSVDLASMYSIPLATWSSSSIERFSREIPRVKPANPTDLLGDAQVVDIQAALEIAQLDKGIESLLLIITPQAVTDIPGITKLLIEKYGSHHERSTRKPIIASLMGGEMEHKYVQELRDHHITVSEYANEGIEIFGWVNHMRRAQEIDRSAVLMKQLEKALQGNTQSKIQERCHFPLQTGELEEVYILLENYGFTLPRAAIAKSMSDIDTMGQFPPDDVFPLIAKTANMKLKHKALVGGIVKDIFSIVQARSAYKQLTKFGNRVLFQEVIENGVEAIIGGKRDAQFGPFIAVGMGGSLTNVLSDRQYIFLPASQREIRAACARTKLFTQLQPQQKEQTILAVERFARLFNEHPEIEELEINPLLLVADKAYVADVKVTLFPKIDSPLSS</sequence>
<dbReference type="InterPro" id="IPR003781">
    <property type="entry name" value="CoA-bd"/>
</dbReference>
<evidence type="ECO:0000313" key="6">
    <source>
        <dbReference type="EMBL" id="PWU24182.1"/>
    </source>
</evidence>
<dbReference type="Pfam" id="PF13549">
    <property type="entry name" value="ATP-grasp_5"/>
    <property type="match status" value="1"/>
</dbReference>
<organism evidence="6 7">
    <name type="scientific">Candidatus Cerribacteria bacterium 'Amazon FNV 2010 28 9'</name>
    <dbReference type="NCBI Taxonomy" id="2081795"/>
    <lineage>
        <taxon>Bacteria</taxon>
        <taxon>Candidatus Cerribacteria</taxon>
    </lineage>
</organism>
<evidence type="ECO:0000256" key="4">
    <source>
        <dbReference type="SAM" id="MobiDB-lite"/>
    </source>
</evidence>
<evidence type="ECO:0000256" key="3">
    <source>
        <dbReference type="ARBA" id="ARBA00022840"/>
    </source>
</evidence>
<dbReference type="PANTHER" id="PTHR43334">
    <property type="entry name" value="ACETATE--COA LIGASE [ADP-FORMING]"/>
    <property type="match status" value="1"/>
</dbReference>
<name>A0A317JQD5_9BACT</name>
<evidence type="ECO:0000256" key="2">
    <source>
        <dbReference type="ARBA" id="ARBA00022741"/>
    </source>
</evidence>
<evidence type="ECO:0000313" key="7">
    <source>
        <dbReference type="Proteomes" id="UP000246104"/>
    </source>
</evidence>
<dbReference type="GO" id="GO:0005524">
    <property type="term" value="F:ATP binding"/>
    <property type="evidence" value="ECO:0007669"/>
    <property type="project" value="UniProtKB-KW"/>
</dbReference>
<dbReference type="InterPro" id="IPR013815">
    <property type="entry name" value="ATP_grasp_subdomain_1"/>
</dbReference>
<dbReference type="SUPFAM" id="SSF52210">
    <property type="entry name" value="Succinyl-CoA synthetase domains"/>
    <property type="match status" value="2"/>
</dbReference>
<feature type="region of interest" description="Disordered" evidence="4">
    <location>
        <begin position="295"/>
        <end position="317"/>
    </location>
</feature>
<evidence type="ECO:0000259" key="5">
    <source>
        <dbReference type="SMART" id="SM00881"/>
    </source>
</evidence>
<comment type="caution">
    <text evidence="6">The sequence shown here is derived from an EMBL/GenBank/DDBJ whole genome shotgun (WGS) entry which is preliminary data.</text>
</comment>
<reference evidence="6 7" key="1">
    <citation type="submission" date="2018-02" db="EMBL/GenBank/DDBJ databases">
        <title>Genomic Reconstructions from Amazon Rainforest and Pasture Soil Reveal Novel Insights into the Physiology of Candidate Phyla in Tropical Sites.</title>
        <authorList>
            <person name="Kroeger M.E."/>
            <person name="Delmont T."/>
            <person name="Eren A.M."/>
            <person name="Guo J."/>
            <person name="Meyer K.M."/>
            <person name="Khan K."/>
            <person name="Rodrigues J.L.M."/>
            <person name="Bohannan B.J.M."/>
            <person name="Tringe S."/>
            <person name="Borges C.D."/>
            <person name="Tiedje J."/>
            <person name="Tsai S.M."/>
            <person name="Nusslein K."/>
        </authorList>
    </citation>
    <scope>NUCLEOTIDE SEQUENCE [LARGE SCALE GENOMIC DNA]</scope>
    <source>
        <strain evidence="6">Amazon FNV 2010 28 9</strain>
    </source>
</reference>
<dbReference type="InterPro" id="IPR051538">
    <property type="entry name" value="Acyl-CoA_Synth/Transferase"/>
</dbReference>
<dbReference type="Pfam" id="PF19045">
    <property type="entry name" value="Ligase_CoA_2"/>
    <property type="match status" value="1"/>
</dbReference>
<dbReference type="AlphaFoldDB" id="A0A317JQD5"/>
<gene>
    <name evidence="6" type="ORF">C5B42_00370</name>
</gene>
<evidence type="ECO:0000256" key="1">
    <source>
        <dbReference type="ARBA" id="ARBA00022598"/>
    </source>
</evidence>
<dbReference type="Pfam" id="PF13380">
    <property type="entry name" value="CoA_binding_2"/>
    <property type="match status" value="1"/>
</dbReference>
<dbReference type="SMART" id="SM00881">
    <property type="entry name" value="CoA_binding"/>
    <property type="match status" value="1"/>
</dbReference>
<keyword evidence="2" id="KW-0547">Nucleotide-binding</keyword>
<accession>A0A317JQD5</accession>
<dbReference type="InterPro" id="IPR043938">
    <property type="entry name" value="Ligase_CoA_dom"/>
</dbReference>
<dbReference type="Gene3D" id="3.30.1490.20">
    <property type="entry name" value="ATP-grasp fold, A domain"/>
    <property type="match status" value="1"/>
</dbReference>
<keyword evidence="1" id="KW-0436">Ligase</keyword>
<dbReference type="Gene3D" id="3.40.50.720">
    <property type="entry name" value="NAD(P)-binding Rossmann-like Domain"/>
    <property type="match status" value="1"/>
</dbReference>
<dbReference type="Gene3D" id="3.30.470.20">
    <property type="entry name" value="ATP-grasp fold, B domain"/>
    <property type="match status" value="1"/>
</dbReference>
<feature type="domain" description="CoA-binding" evidence="5">
    <location>
        <begin position="5"/>
        <end position="98"/>
    </location>
</feature>
<feature type="compositionally biased region" description="Basic and acidic residues" evidence="4">
    <location>
        <begin position="295"/>
        <end position="316"/>
    </location>
</feature>
<dbReference type="SUPFAM" id="SSF51735">
    <property type="entry name" value="NAD(P)-binding Rossmann-fold domains"/>
    <property type="match status" value="1"/>
</dbReference>